<organism evidence="1 2">
    <name type="scientific">Dovyalis caffra</name>
    <dbReference type="NCBI Taxonomy" id="77055"/>
    <lineage>
        <taxon>Eukaryota</taxon>
        <taxon>Viridiplantae</taxon>
        <taxon>Streptophyta</taxon>
        <taxon>Embryophyta</taxon>
        <taxon>Tracheophyta</taxon>
        <taxon>Spermatophyta</taxon>
        <taxon>Magnoliopsida</taxon>
        <taxon>eudicotyledons</taxon>
        <taxon>Gunneridae</taxon>
        <taxon>Pentapetalae</taxon>
        <taxon>rosids</taxon>
        <taxon>fabids</taxon>
        <taxon>Malpighiales</taxon>
        <taxon>Salicaceae</taxon>
        <taxon>Flacourtieae</taxon>
        <taxon>Dovyalis</taxon>
    </lineage>
</organism>
<name>A0AAV1QRT3_9ROSI</name>
<dbReference type="Proteomes" id="UP001314170">
    <property type="component" value="Unassembled WGS sequence"/>
</dbReference>
<dbReference type="EMBL" id="CAWUPB010000030">
    <property type="protein sequence ID" value="CAK7322854.1"/>
    <property type="molecule type" value="Genomic_DNA"/>
</dbReference>
<reference evidence="1 2" key="1">
    <citation type="submission" date="2024-01" db="EMBL/GenBank/DDBJ databases">
        <authorList>
            <person name="Waweru B."/>
        </authorList>
    </citation>
    <scope>NUCLEOTIDE SEQUENCE [LARGE SCALE GENOMIC DNA]</scope>
</reference>
<protein>
    <submittedName>
        <fullName evidence="1">Uncharacterized protein</fullName>
    </submittedName>
</protein>
<proteinExistence type="predicted"/>
<accession>A0AAV1QRT3</accession>
<sequence>MANKEEYDLITGGAVKRFNRMGIMHLKAKIERHLYAKRVLTWLRILIKHLVSIVKKVAVEKRNGGKFTNNVLPKEIDIVTVSRFR</sequence>
<comment type="caution">
    <text evidence="1">The sequence shown here is derived from an EMBL/GenBank/DDBJ whole genome shotgun (WGS) entry which is preliminary data.</text>
</comment>
<evidence type="ECO:0000313" key="2">
    <source>
        <dbReference type="Proteomes" id="UP001314170"/>
    </source>
</evidence>
<keyword evidence="2" id="KW-1185">Reference proteome</keyword>
<dbReference type="AlphaFoldDB" id="A0AAV1QRT3"/>
<gene>
    <name evidence="1" type="ORF">DCAF_LOCUS465</name>
</gene>
<evidence type="ECO:0000313" key="1">
    <source>
        <dbReference type="EMBL" id="CAK7322854.1"/>
    </source>
</evidence>